<keyword evidence="1" id="KW-0677">Repeat</keyword>
<dbReference type="eggNOG" id="COG0488">
    <property type="taxonomic scope" value="Bacteria"/>
</dbReference>
<name>A0A089WWE8_9PSED</name>
<reference evidence="6 7" key="1">
    <citation type="submission" date="2014-09" db="EMBL/GenBank/DDBJ databases">
        <authorList>
            <person name="Chan K.-G."/>
        </authorList>
    </citation>
    <scope>NUCLEOTIDE SEQUENCE [LARGE SCALE GENOMIC DNA]</scope>
    <source>
        <strain evidence="6 7">ND07</strain>
    </source>
</reference>
<dbReference type="PROSITE" id="PS00211">
    <property type="entry name" value="ABC_TRANSPORTER_1"/>
    <property type="match status" value="2"/>
</dbReference>
<sequence length="525" mass="57544">MTPSSLLTLDSVACTLPNGRVLFSDLTVTLDQRHTALVGRNGVGKSLLGQILAGQRLPSEGRCLRYGRIHLLDQQIIHHSRSVAELAQVAPVLDALQRIAQGSTDPADFDAVGERWNLAEQLQMLFARHGLGALDPHAPVDVLSPGQAMRVAVLGAFLSDADYLILDEPSNHLDHNAREQLQTLISQWPRGLLLISHDRTLLEPLQRTLELTAHGLLDFTGGYSAYQRGKAEQQARAEQALGALKAQCERQAQAARQQREKLQRQQSRGQSQARQANQAQILLDRQQQRSQTSTGKRQQQLQHAEAALQAKVREAAQRVEQPLAIHLRPPDVQRHAGRPVLQLDQLRLPYGNPAPLDLRLLAGERMAVTGANGSGKSTLLQVISGQLAPRAGEVRVHGSIALLDQHASLLPGQCSVIEYLRRHSPGLDHSQLRTRLAQLGLDATRVELPSHLLSGGERVKAALAALLYRPEPVDLLLLDEPGNHLDLLSLQAVEQMLGQFRGALLVVSHDQVFLQQIALDGRLSL</sequence>
<protein>
    <submittedName>
        <fullName evidence="6">ABC transporter ATP-binding protein</fullName>
    </submittedName>
</protein>
<evidence type="ECO:0000259" key="5">
    <source>
        <dbReference type="PROSITE" id="PS50893"/>
    </source>
</evidence>
<evidence type="ECO:0000313" key="6">
    <source>
        <dbReference type="EMBL" id="AIR90937.1"/>
    </source>
</evidence>
<dbReference type="InterPro" id="IPR050611">
    <property type="entry name" value="ABCF"/>
</dbReference>
<dbReference type="GO" id="GO:0016887">
    <property type="term" value="F:ATP hydrolysis activity"/>
    <property type="evidence" value="ECO:0007669"/>
    <property type="project" value="InterPro"/>
</dbReference>
<evidence type="ECO:0000256" key="1">
    <source>
        <dbReference type="ARBA" id="ARBA00022737"/>
    </source>
</evidence>
<dbReference type="Proteomes" id="UP000029493">
    <property type="component" value="Chromosome"/>
</dbReference>
<dbReference type="SMART" id="SM00382">
    <property type="entry name" value="AAA"/>
    <property type="match status" value="2"/>
</dbReference>
<dbReference type="STRING" id="157783.LK03_17450"/>
<dbReference type="InterPro" id="IPR003593">
    <property type="entry name" value="AAA+_ATPase"/>
</dbReference>
<keyword evidence="3 6" id="KW-0067">ATP-binding</keyword>
<evidence type="ECO:0000256" key="3">
    <source>
        <dbReference type="ARBA" id="ARBA00022840"/>
    </source>
</evidence>
<accession>A0A089WWE8</accession>
<dbReference type="InterPro" id="IPR003439">
    <property type="entry name" value="ABC_transporter-like_ATP-bd"/>
</dbReference>
<evidence type="ECO:0000256" key="4">
    <source>
        <dbReference type="SAM" id="MobiDB-lite"/>
    </source>
</evidence>
<feature type="domain" description="ABC transporter" evidence="5">
    <location>
        <begin position="7"/>
        <end position="239"/>
    </location>
</feature>
<evidence type="ECO:0000313" key="7">
    <source>
        <dbReference type="Proteomes" id="UP000029493"/>
    </source>
</evidence>
<dbReference type="InterPro" id="IPR017871">
    <property type="entry name" value="ABC_transporter-like_CS"/>
</dbReference>
<evidence type="ECO:0000256" key="2">
    <source>
        <dbReference type="ARBA" id="ARBA00022741"/>
    </source>
</evidence>
<dbReference type="KEGG" id="psw:LK03_17450"/>
<dbReference type="PANTHER" id="PTHR19211:SF6">
    <property type="entry name" value="BLL7188 PROTEIN"/>
    <property type="match status" value="1"/>
</dbReference>
<feature type="region of interest" description="Disordered" evidence="4">
    <location>
        <begin position="255"/>
        <end position="306"/>
    </location>
</feature>
<dbReference type="CDD" id="cd03221">
    <property type="entry name" value="ABCF_EF-3"/>
    <property type="match status" value="1"/>
</dbReference>
<feature type="compositionally biased region" description="Polar residues" evidence="4">
    <location>
        <begin position="288"/>
        <end position="297"/>
    </location>
</feature>
<dbReference type="PROSITE" id="PS50893">
    <property type="entry name" value="ABC_TRANSPORTER_2"/>
    <property type="match status" value="1"/>
</dbReference>
<dbReference type="OrthoDB" id="9808609at2"/>
<gene>
    <name evidence="6" type="ORF">LK03_17450</name>
</gene>
<dbReference type="Pfam" id="PF00005">
    <property type="entry name" value="ABC_tran"/>
    <property type="match status" value="2"/>
</dbReference>
<dbReference type="AlphaFoldDB" id="A0A089WWE8"/>
<dbReference type="SUPFAM" id="SSF52540">
    <property type="entry name" value="P-loop containing nucleoside triphosphate hydrolases"/>
    <property type="match status" value="2"/>
</dbReference>
<proteinExistence type="predicted"/>
<dbReference type="RefSeq" id="WP_038413596.1">
    <property type="nucleotide sequence ID" value="NZ_CP009455.1"/>
</dbReference>
<keyword evidence="7" id="KW-1185">Reference proteome</keyword>
<dbReference type="EMBL" id="CP009455">
    <property type="protein sequence ID" value="AIR90937.1"/>
    <property type="molecule type" value="Genomic_DNA"/>
</dbReference>
<organism evidence="6 7">
    <name type="scientific">Pseudomonas cremoricolorata</name>
    <dbReference type="NCBI Taxonomy" id="157783"/>
    <lineage>
        <taxon>Bacteria</taxon>
        <taxon>Pseudomonadati</taxon>
        <taxon>Pseudomonadota</taxon>
        <taxon>Gammaproteobacteria</taxon>
        <taxon>Pseudomonadales</taxon>
        <taxon>Pseudomonadaceae</taxon>
        <taxon>Pseudomonas</taxon>
    </lineage>
</organism>
<dbReference type="GO" id="GO:0005524">
    <property type="term" value="F:ATP binding"/>
    <property type="evidence" value="ECO:0007669"/>
    <property type="project" value="UniProtKB-KW"/>
</dbReference>
<keyword evidence="2" id="KW-0547">Nucleotide-binding</keyword>
<dbReference type="PANTHER" id="PTHR19211">
    <property type="entry name" value="ATP-BINDING TRANSPORT PROTEIN-RELATED"/>
    <property type="match status" value="1"/>
</dbReference>
<feature type="compositionally biased region" description="Low complexity" evidence="4">
    <location>
        <begin position="264"/>
        <end position="280"/>
    </location>
</feature>
<dbReference type="InterPro" id="IPR027417">
    <property type="entry name" value="P-loop_NTPase"/>
</dbReference>
<dbReference type="Gene3D" id="3.40.50.300">
    <property type="entry name" value="P-loop containing nucleotide triphosphate hydrolases"/>
    <property type="match status" value="2"/>
</dbReference>